<evidence type="ECO:0000313" key="1">
    <source>
        <dbReference type="EMBL" id="XCG64101.1"/>
    </source>
</evidence>
<sequence length="132" mass="14640">MPDEFLRARTGWPKLLRQTLSCQPAAVGGTQVHEKLLQCRSVNPVWSVDDRFGDLSGSRSELVNWQHALHFIQLDRLCLRFAGLEPEKKDLMPVDSNPDNPLQNCRIVAVSHLGAKVPIELICGVVDSTLAG</sequence>
<organism evidence="1">
    <name type="scientific">Nakamurella sp. A5-74</name>
    <dbReference type="NCBI Taxonomy" id="3158264"/>
    <lineage>
        <taxon>Bacteria</taxon>
        <taxon>Bacillati</taxon>
        <taxon>Actinomycetota</taxon>
        <taxon>Actinomycetes</taxon>
        <taxon>Nakamurellales</taxon>
        <taxon>Nakamurellaceae</taxon>
        <taxon>Nakamurella</taxon>
    </lineage>
</organism>
<name>A0AAU8DQ27_9ACTN</name>
<dbReference type="AlphaFoldDB" id="A0AAU8DQ27"/>
<reference evidence="1" key="1">
    <citation type="submission" date="2024-05" db="EMBL/GenBank/DDBJ databases">
        <authorList>
            <person name="Cai S.Y."/>
            <person name="Jin L.M."/>
            <person name="Li H.R."/>
        </authorList>
    </citation>
    <scope>NUCLEOTIDE SEQUENCE</scope>
    <source>
        <strain evidence="1">A5-74</strain>
    </source>
</reference>
<dbReference type="RefSeq" id="WP_353649715.1">
    <property type="nucleotide sequence ID" value="NZ_CP159218.1"/>
</dbReference>
<gene>
    <name evidence="1" type="ORF">ABLG96_01780</name>
</gene>
<protein>
    <submittedName>
        <fullName evidence="1">Uncharacterized protein</fullName>
    </submittedName>
</protein>
<accession>A0AAU8DQ27</accession>
<proteinExistence type="predicted"/>
<dbReference type="EMBL" id="CP159218">
    <property type="protein sequence ID" value="XCG64101.1"/>
    <property type="molecule type" value="Genomic_DNA"/>
</dbReference>